<protein>
    <recommendedName>
        <fullName evidence="12">tRNA:m(4)X modification enzyme TRM13</fullName>
        <ecNumber evidence="12">2.1.1.225</ecNumber>
    </recommendedName>
</protein>
<dbReference type="InterPro" id="IPR007871">
    <property type="entry name" value="Methyltransferase_TRM13"/>
</dbReference>
<dbReference type="PROSITE" id="PS51800">
    <property type="entry name" value="ZF_CHHC_U11_48K"/>
    <property type="match status" value="1"/>
</dbReference>
<dbReference type="InterPro" id="IPR021721">
    <property type="entry name" value="Znf_CCCH-type_TRM13"/>
</dbReference>
<evidence type="ECO:0000256" key="7">
    <source>
        <dbReference type="ARBA" id="ARBA00022771"/>
    </source>
</evidence>
<name>A0AA89BV00_PINIB</name>
<dbReference type="Pfam" id="PF11722">
    <property type="entry name" value="zf-TRM13_CCCH"/>
    <property type="match status" value="1"/>
</dbReference>
<keyword evidence="7 12" id="KW-0863">Zinc-finger</keyword>
<dbReference type="PANTHER" id="PTHR12998">
    <property type="entry name" value="TRNA:M(4)X MODIFICATION ENZYME TRM13 HOMOLOG"/>
    <property type="match status" value="1"/>
</dbReference>
<evidence type="ECO:0000256" key="2">
    <source>
        <dbReference type="ARBA" id="ARBA00022603"/>
    </source>
</evidence>
<dbReference type="Proteomes" id="UP001186944">
    <property type="component" value="Unassembled WGS sequence"/>
</dbReference>
<dbReference type="GO" id="GO:0106050">
    <property type="term" value="F:tRNA 2'-O-methyltransferase activity"/>
    <property type="evidence" value="ECO:0007669"/>
    <property type="project" value="UniProtKB-UniRule"/>
</dbReference>
<evidence type="ECO:0000256" key="8">
    <source>
        <dbReference type="ARBA" id="ARBA00022833"/>
    </source>
</evidence>
<keyword evidence="8 12" id="KW-0862">Zinc</keyword>
<dbReference type="EMBL" id="VSWD01000010">
    <property type="protein sequence ID" value="KAK3091884.1"/>
    <property type="molecule type" value="Genomic_DNA"/>
</dbReference>
<evidence type="ECO:0000259" key="13">
    <source>
        <dbReference type="PROSITE" id="PS51800"/>
    </source>
</evidence>
<comment type="catalytic activity">
    <reaction evidence="11 12">
        <text>adenosine(4) in tRNA(His) + S-adenosyl-L-methionine = 2'-O-methyladenosine(4) in tRNA(His) + S-adenosyl-L-homocysteine + H(+)</text>
        <dbReference type="Rhea" id="RHEA:43196"/>
        <dbReference type="Rhea" id="RHEA-COMP:10401"/>
        <dbReference type="Rhea" id="RHEA-COMP:10402"/>
        <dbReference type="ChEBI" id="CHEBI:15378"/>
        <dbReference type="ChEBI" id="CHEBI:57856"/>
        <dbReference type="ChEBI" id="CHEBI:59789"/>
        <dbReference type="ChEBI" id="CHEBI:74411"/>
        <dbReference type="ChEBI" id="CHEBI:74477"/>
        <dbReference type="EC" id="2.1.1.225"/>
    </reaction>
</comment>
<evidence type="ECO:0000256" key="6">
    <source>
        <dbReference type="ARBA" id="ARBA00022723"/>
    </source>
</evidence>
<comment type="similarity">
    <text evidence="1 12">Belongs to the methyltransferase TRM13 family.</text>
</comment>
<dbReference type="Pfam" id="PF05206">
    <property type="entry name" value="TRM13"/>
    <property type="match status" value="1"/>
</dbReference>
<feature type="domain" description="CHHC U11-48K-type" evidence="13">
    <location>
        <begin position="57"/>
        <end position="84"/>
    </location>
</feature>
<comment type="catalytic activity">
    <reaction evidence="9 12">
        <text>cytidine(4) in tRNA(Pro) + S-adenosyl-L-methionine = 2'-O-methylcytidine(4) in tRNA(Pro) + S-adenosyl-L-homocysteine + H(+)</text>
        <dbReference type="Rhea" id="RHEA:32767"/>
        <dbReference type="Rhea" id="RHEA-COMP:10397"/>
        <dbReference type="Rhea" id="RHEA-COMP:10398"/>
        <dbReference type="ChEBI" id="CHEBI:15378"/>
        <dbReference type="ChEBI" id="CHEBI:57856"/>
        <dbReference type="ChEBI" id="CHEBI:59789"/>
        <dbReference type="ChEBI" id="CHEBI:74495"/>
        <dbReference type="ChEBI" id="CHEBI:82748"/>
        <dbReference type="EC" id="2.1.1.225"/>
    </reaction>
</comment>
<keyword evidence="5 12" id="KW-0819">tRNA processing</keyword>
<evidence type="ECO:0000256" key="12">
    <source>
        <dbReference type="RuleBase" id="RU367103"/>
    </source>
</evidence>
<reference evidence="14" key="1">
    <citation type="submission" date="2019-08" db="EMBL/GenBank/DDBJ databases">
        <title>The improved chromosome-level genome for the pearl oyster Pinctada fucata martensii using PacBio sequencing and Hi-C.</title>
        <authorList>
            <person name="Zheng Z."/>
        </authorList>
    </citation>
    <scope>NUCLEOTIDE SEQUENCE</scope>
    <source>
        <strain evidence="14">ZZ-2019</strain>
        <tissue evidence="14">Adductor muscle</tissue>
    </source>
</reference>
<evidence type="ECO:0000313" key="14">
    <source>
        <dbReference type="EMBL" id="KAK3091884.1"/>
    </source>
</evidence>
<dbReference type="PANTHER" id="PTHR12998:SF0">
    <property type="entry name" value="TRNA:M(4)X MODIFICATION ENZYME TRM13 HOMOLOG"/>
    <property type="match status" value="1"/>
</dbReference>
<dbReference type="InterPro" id="IPR022776">
    <property type="entry name" value="TRM13/UPF0224_CHHC_Znf_dom"/>
</dbReference>
<evidence type="ECO:0000256" key="10">
    <source>
        <dbReference type="ARBA" id="ARBA00048635"/>
    </source>
</evidence>
<dbReference type="InterPro" id="IPR039044">
    <property type="entry name" value="Trm13"/>
</dbReference>
<dbReference type="GO" id="GO:0008270">
    <property type="term" value="F:zinc ion binding"/>
    <property type="evidence" value="ECO:0007669"/>
    <property type="project" value="UniProtKB-KW"/>
</dbReference>
<evidence type="ECO:0000256" key="9">
    <source>
        <dbReference type="ARBA" id="ARBA00048165"/>
    </source>
</evidence>
<evidence type="ECO:0000313" key="15">
    <source>
        <dbReference type="Proteomes" id="UP001186944"/>
    </source>
</evidence>
<comment type="catalytic activity">
    <reaction evidence="10 12">
        <text>cytidine(4) in tRNA(Gly)(GCC) + S-adenosyl-L-methionine = 2'-O-methylcytidine(4) in tRNA(Gly)(GCC) + S-adenosyl-L-homocysteine + H(+)</text>
        <dbReference type="Rhea" id="RHEA:43192"/>
        <dbReference type="Rhea" id="RHEA-COMP:10399"/>
        <dbReference type="Rhea" id="RHEA-COMP:10400"/>
        <dbReference type="ChEBI" id="CHEBI:15378"/>
        <dbReference type="ChEBI" id="CHEBI:57856"/>
        <dbReference type="ChEBI" id="CHEBI:59789"/>
        <dbReference type="ChEBI" id="CHEBI:74495"/>
        <dbReference type="ChEBI" id="CHEBI:82748"/>
        <dbReference type="EC" id="2.1.1.225"/>
    </reaction>
</comment>
<dbReference type="AlphaFoldDB" id="A0AA89BV00"/>
<keyword evidence="2 12" id="KW-0489">Methyltransferase</keyword>
<gene>
    <name evidence="14" type="ORF">FSP39_023437</name>
</gene>
<evidence type="ECO:0000256" key="4">
    <source>
        <dbReference type="ARBA" id="ARBA00022691"/>
    </source>
</evidence>
<keyword evidence="6 12" id="KW-0479">Metal-binding</keyword>
<dbReference type="GO" id="GO:0030488">
    <property type="term" value="P:tRNA methylation"/>
    <property type="evidence" value="ECO:0007669"/>
    <property type="project" value="InterPro"/>
</dbReference>
<keyword evidence="4 12" id="KW-0949">S-adenosyl-L-methionine</keyword>
<evidence type="ECO:0000256" key="11">
    <source>
        <dbReference type="ARBA" id="ARBA00049393"/>
    </source>
</evidence>
<keyword evidence="15" id="KW-1185">Reference proteome</keyword>
<comment type="function">
    <text evidence="12">tRNA methylase which 2'-O-methylates cytidine(4) in tRNA(Pro) and tRNA(Gly)(GCC), and adenosine(4) in tRNA(His).</text>
</comment>
<dbReference type="Pfam" id="PF05253">
    <property type="entry name" value="zf-U11-48K"/>
    <property type="match status" value="1"/>
</dbReference>
<dbReference type="EC" id="2.1.1.225" evidence="12"/>
<comment type="caution">
    <text evidence="14">The sequence shown here is derived from an EMBL/GenBank/DDBJ whole genome shotgun (WGS) entry which is preliminary data.</text>
</comment>
<accession>A0AA89BV00</accession>
<keyword evidence="3 12" id="KW-0808">Transferase</keyword>
<evidence type="ECO:0000256" key="5">
    <source>
        <dbReference type="ARBA" id="ARBA00022694"/>
    </source>
</evidence>
<evidence type="ECO:0000256" key="3">
    <source>
        <dbReference type="ARBA" id="ARBA00022679"/>
    </source>
</evidence>
<evidence type="ECO:0000256" key="1">
    <source>
        <dbReference type="ARBA" id="ARBA00005265"/>
    </source>
</evidence>
<sequence length="437" mass="49387">MEDSVSGSFGVNKTPPSGQCAFFLERKKRFCRFRPSVNEIYCAEHAGLLGIEQGKKRIVCPLDPKHTCFEDKLEKHLKKCRNQQKDLPAYHVPGINSGTSQEDLQAKIPWQEISSQQLKELIQKVNTLYDGNLSHWIQRAMPNETEVAFVLIDRGTVRYKADNQHKWEDNGPKFKRLRMDIEHLHLGKVGSIASGRKPVVATGKHLCGAATDLALRCVTKTIESIGDDKNAEPNSKKQKTGNDNEDNITLAGVCIALCCHHRCNWKAYVGKDFIYQCGLSAREFQILCKLSGWTAATWTGWKTRAEMENTSNSLKSDKGHDIDLKGSENARVINVGEESLKNLGHCVKSDNKHIKEVNSEPMIAEEGEIEDHKAEKPLTRTDLNLTVKEKEEIGRKCKRLIDFGRVLYMKEQGLQCDLREYIEDKLTPENVAIFAKP</sequence>
<organism evidence="14 15">
    <name type="scientific">Pinctada imbricata</name>
    <name type="common">Atlantic pearl-oyster</name>
    <name type="synonym">Pinctada martensii</name>
    <dbReference type="NCBI Taxonomy" id="66713"/>
    <lineage>
        <taxon>Eukaryota</taxon>
        <taxon>Metazoa</taxon>
        <taxon>Spiralia</taxon>
        <taxon>Lophotrochozoa</taxon>
        <taxon>Mollusca</taxon>
        <taxon>Bivalvia</taxon>
        <taxon>Autobranchia</taxon>
        <taxon>Pteriomorphia</taxon>
        <taxon>Pterioida</taxon>
        <taxon>Pterioidea</taxon>
        <taxon>Pteriidae</taxon>
        <taxon>Pinctada</taxon>
    </lineage>
</organism>
<proteinExistence type="inferred from homology"/>